<organism evidence="4 5">
    <name type="scientific">Acidovorax delafieldii</name>
    <name type="common">Pseudomonas delafieldii</name>
    <dbReference type="NCBI Taxonomy" id="47920"/>
    <lineage>
        <taxon>Bacteria</taxon>
        <taxon>Pseudomonadati</taxon>
        <taxon>Pseudomonadota</taxon>
        <taxon>Betaproteobacteria</taxon>
        <taxon>Burkholderiales</taxon>
        <taxon>Comamonadaceae</taxon>
        <taxon>Acidovorax</taxon>
    </lineage>
</organism>
<dbReference type="PROSITE" id="PS51186">
    <property type="entry name" value="GNAT"/>
    <property type="match status" value="1"/>
</dbReference>
<evidence type="ECO:0000256" key="1">
    <source>
        <dbReference type="ARBA" id="ARBA00022679"/>
    </source>
</evidence>
<evidence type="ECO:0000313" key="5">
    <source>
        <dbReference type="Proteomes" id="UP000321485"/>
    </source>
</evidence>
<dbReference type="InterPro" id="IPR050832">
    <property type="entry name" value="Bact_Acetyltransf"/>
</dbReference>
<sequence length="336" mass="38090">MGHEKSVMNLSIPSGLALRPFCGPSDFPAMAEVANASFDADGVLARRTPEDLARDYAAFTRCDPYQDAIMVELDGELVAYGRCWRFTQADGLTLHAQIGFVPGRWRGRGIGHALQGWLERRSHTVAAQQPRGTHVHHAYVQQGEEARARLLQASGYAPMRYFFEMLNAELHAAPDFPMPRGLELRPVLPEHYRAIWDAHHTAFEDHWGMAPPLPRDYDTWLDSKIFQPARWQVAWDGNEVAGQVRTYINEDENRHLSRRRGYTEFISVGRQWRRRGLARALIARSLRLLASEGMAESALAVDGENLTGANRVYADCGFQVVKRNTIYRKPLELPKL</sequence>
<proteinExistence type="predicted"/>
<comment type="caution">
    <text evidence="4">The sequence shown here is derived from an EMBL/GenBank/DDBJ whole genome shotgun (WGS) entry which is preliminary data.</text>
</comment>
<dbReference type="CDD" id="cd04301">
    <property type="entry name" value="NAT_SF"/>
    <property type="match status" value="1"/>
</dbReference>
<dbReference type="InterPro" id="IPR000182">
    <property type="entry name" value="GNAT_dom"/>
</dbReference>
<keyword evidence="2" id="KW-0012">Acyltransferase</keyword>
<dbReference type="Gene3D" id="3.40.630.30">
    <property type="match status" value="1"/>
</dbReference>
<gene>
    <name evidence="4" type="ORF">ATF69_0164</name>
</gene>
<reference evidence="4 5" key="1">
    <citation type="journal article" date="2015" name="Stand. Genomic Sci.">
        <title>Genomic Encyclopedia of Bacterial and Archaeal Type Strains, Phase III: the genomes of soil and plant-associated and newly described type strains.</title>
        <authorList>
            <person name="Whitman W.B."/>
            <person name="Woyke T."/>
            <person name="Klenk H.P."/>
            <person name="Zhou Y."/>
            <person name="Lilburn T.G."/>
            <person name="Beck B.J."/>
            <person name="De Vos P."/>
            <person name="Vandamme P."/>
            <person name="Eisen J.A."/>
            <person name="Garrity G."/>
            <person name="Hugenholtz P."/>
            <person name="Kyrpides N.C."/>
        </authorList>
    </citation>
    <scope>NUCLEOTIDE SEQUENCE [LARGE SCALE GENOMIC DNA]</scope>
    <source>
        <strain evidence="4 5">DSM 64</strain>
    </source>
</reference>
<name>A0A561XYI4_ACIDE</name>
<dbReference type="AlphaFoldDB" id="A0A561XYI4"/>
<dbReference type="GO" id="GO:0016747">
    <property type="term" value="F:acyltransferase activity, transferring groups other than amino-acyl groups"/>
    <property type="evidence" value="ECO:0007669"/>
    <property type="project" value="InterPro"/>
</dbReference>
<accession>A0A561XYI4</accession>
<feature type="domain" description="N-acetyltransferase" evidence="3">
    <location>
        <begin position="182"/>
        <end position="336"/>
    </location>
</feature>
<protein>
    <submittedName>
        <fullName evidence="4">Ribosomal protein S18 acetylase RimI-like enzyme</fullName>
    </submittedName>
</protein>
<evidence type="ECO:0000313" key="4">
    <source>
        <dbReference type="EMBL" id="TWG41180.1"/>
    </source>
</evidence>
<keyword evidence="4" id="KW-0687">Ribonucleoprotein</keyword>
<evidence type="ECO:0000256" key="2">
    <source>
        <dbReference type="ARBA" id="ARBA00023315"/>
    </source>
</evidence>
<keyword evidence="4" id="KW-0689">Ribosomal protein</keyword>
<evidence type="ECO:0000259" key="3">
    <source>
        <dbReference type="PROSITE" id="PS51186"/>
    </source>
</evidence>
<keyword evidence="1" id="KW-0808">Transferase</keyword>
<dbReference type="EMBL" id="VJWE01000001">
    <property type="protein sequence ID" value="TWG41180.1"/>
    <property type="molecule type" value="Genomic_DNA"/>
</dbReference>
<dbReference type="GO" id="GO:0005840">
    <property type="term" value="C:ribosome"/>
    <property type="evidence" value="ECO:0007669"/>
    <property type="project" value="UniProtKB-KW"/>
</dbReference>
<dbReference type="InterPro" id="IPR016181">
    <property type="entry name" value="Acyl_CoA_acyltransferase"/>
</dbReference>
<dbReference type="Proteomes" id="UP000321485">
    <property type="component" value="Unassembled WGS sequence"/>
</dbReference>
<dbReference type="Pfam" id="PF00583">
    <property type="entry name" value="Acetyltransf_1"/>
    <property type="match status" value="1"/>
</dbReference>
<dbReference type="PANTHER" id="PTHR43877">
    <property type="entry name" value="AMINOALKYLPHOSPHONATE N-ACETYLTRANSFERASE-RELATED-RELATED"/>
    <property type="match status" value="1"/>
</dbReference>
<dbReference type="SUPFAM" id="SSF55729">
    <property type="entry name" value="Acyl-CoA N-acyltransferases (Nat)"/>
    <property type="match status" value="2"/>
</dbReference>